<dbReference type="InterPro" id="IPR050116">
    <property type="entry name" value="DNA_polymerase-Y"/>
</dbReference>
<evidence type="ECO:0000259" key="18">
    <source>
        <dbReference type="PROSITE" id="PS51907"/>
    </source>
</evidence>
<dbReference type="PROSITE" id="PS50173">
    <property type="entry name" value="UMUC"/>
    <property type="match status" value="1"/>
</dbReference>
<dbReference type="SUPFAM" id="SSF100879">
    <property type="entry name" value="Lesion bypass DNA polymerase (Y-family), little finger domain"/>
    <property type="match status" value="1"/>
</dbReference>
<feature type="compositionally biased region" description="Polar residues" evidence="16">
    <location>
        <begin position="364"/>
        <end position="386"/>
    </location>
</feature>
<sequence>MILVMYALPFKQVCSDINKPNGQFVLPNERLAVMTFISSLPIRKIGGIGRVTENVLKDVFGITTCQDMLQKSSVICALFSHTSADFFLSVGLGIGRTDAPQVTLRKSMSCERTFSSTQDEASLYQKLAGIVENLSTDLKKEDLCGRTLTLKLKTSCFEVRTRAVTLSNYICSSEDILKHGMKLLKAELPVSLRLMGLRMSHFNESGKGVTNDPKQKTLSNFIITSGNRLLGDQAFLGSNIDENTVSIDTDTSFSADTHETYKSIDLVDSHQIPNPDNIDFRHDNNEAQTRGNFDIHIDNSKDNVLKGSSTLQTEERQENFDSLFWLGDYRCSVCGAELPPSFVEERQEHFDFHLAERLQEEESSNVQRTLSPRQQQFVQKDQTSHNQQRKKLKASPSKVKHIPIDMFFARTG</sequence>
<evidence type="ECO:0000256" key="12">
    <source>
        <dbReference type="ARBA" id="ARBA00022932"/>
    </source>
</evidence>
<gene>
    <name evidence="19" type="ORF">ACJIZ3_015583</name>
</gene>
<feature type="domain" description="UBZ3-type" evidence="18">
    <location>
        <begin position="324"/>
        <end position="361"/>
    </location>
</feature>
<evidence type="ECO:0000256" key="10">
    <source>
        <dbReference type="ARBA" id="ARBA00022833"/>
    </source>
</evidence>
<feature type="compositionally biased region" description="Basic residues" evidence="16">
    <location>
        <begin position="387"/>
        <end position="398"/>
    </location>
</feature>
<dbReference type="AlphaFoldDB" id="A0ABD3RN12"/>
<dbReference type="EC" id="2.7.7.7" evidence="3"/>
<dbReference type="GO" id="GO:0006260">
    <property type="term" value="P:DNA replication"/>
    <property type="evidence" value="ECO:0007669"/>
    <property type="project" value="UniProtKB-KW"/>
</dbReference>
<evidence type="ECO:0000256" key="3">
    <source>
        <dbReference type="ARBA" id="ARBA00012417"/>
    </source>
</evidence>
<keyword evidence="9" id="KW-0863">Zinc-finger</keyword>
<accession>A0ABD3RN12</accession>
<keyword evidence="6" id="KW-0235">DNA replication</keyword>
<evidence type="ECO:0000256" key="4">
    <source>
        <dbReference type="ARBA" id="ARBA00022679"/>
    </source>
</evidence>
<dbReference type="PANTHER" id="PTHR11076:SF33">
    <property type="entry name" value="DNA POLYMERASE KAPPA"/>
    <property type="match status" value="1"/>
</dbReference>
<keyword evidence="20" id="KW-1185">Reference proteome</keyword>
<evidence type="ECO:0000256" key="9">
    <source>
        <dbReference type="ARBA" id="ARBA00022771"/>
    </source>
</evidence>
<dbReference type="InterPro" id="IPR001126">
    <property type="entry name" value="UmuC"/>
</dbReference>
<evidence type="ECO:0000256" key="5">
    <source>
        <dbReference type="ARBA" id="ARBA00022695"/>
    </source>
</evidence>
<dbReference type="PROSITE" id="PS51907">
    <property type="entry name" value="ZF_UBZ3"/>
    <property type="match status" value="1"/>
</dbReference>
<evidence type="ECO:0000256" key="6">
    <source>
        <dbReference type="ARBA" id="ARBA00022705"/>
    </source>
</evidence>
<name>A0ABD3RN12_9LAMI</name>
<evidence type="ECO:0000256" key="1">
    <source>
        <dbReference type="ARBA" id="ARBA00004123"/>
    </source>
</evidence>
<dbReference type="SUPFAM" id="SSF56672">
    <property type="entry name" value="DNA/RNA polymerases"/>
    <property type="match status" value="1"/>
</dbReference>
<evidence type="ECO:0000256" key="7">
    <source>
        <dbReference type="ARBA" id="ARBA00022723"/>
    </source>
</evidence>
<evidence type="ECO:0000256" key="8">
    <source>
        <dbReference type="ARBA" id="ARBA00022763"/>
    </source>
</evidence>
<dbReference type="GO" id="GO:0008270">
    <property type="term" value="F:zinc ion binding"/>
    <property type="evidence" value="ECO:0007669"/>
    <property type="project" value="UniProtKB-KW"/>
</dbReference>
<dbReference type="Pfam" id="PF11799">
    <property type="entry name" value="IMS_C"/>
    <property type="match status" value="1"/>
</dbReference>
<keyword evidence="7" id="KW-0479">Metal-binding</keyword>
<evidence type="ECO:0000256" key="11">
    <source>
        <dbReference type="ARBA" id="ARBA00022842"/>
    </source>
</evidence>
<dbReference type="Proteomes" id="UP001634393">
    <property type="component" value="Unassembled WGS sequence"/>
</dbReference>
<dbReference type="GO" id="GO:0006281">
    <property type="term" value="P:DNA repair"/>
    <property type="evidence" value="ECO:0007669"/>
    <property type="project" value="UniProtKB-KW"/>
</dbReference>
<keyword evidence="4" id="KW-0808">Transferase</keyword>
<keyword evidence="11" id="KW-0460">Magnesium</keyword>
<protein>
    <recommendedName>
        <fullName evidence="3">DNA-directed DNA polymerase</fullName>
        <ecNumber evidence="3">2.7.7.7</ecNumber>
    </recommendedName>
</protein>
<keyword evidence="10" id="KW-0862">Zinc</keyword>
<dbReference type="InterPro" id="IPR041298">
    <property type="entry name" value="UBZ3"/>
</dbReference>
<dbReference type="InterPro" id="IPR024728">
    <property type="entry name" value="PolY_HhH_motif"/>
</dbReference>
<organism evidence="19 20">
    <name type="scientific">Penstemon smallii</name>
    <dbReference type="NCBI Taxonomy" id="265156"/>
    <lineage>
        <taxon>Eukaryota</taxon>
        <taxon>Viridiplantae</taxon>
        <taxon>Streptophyta</taxon>
        <taxon>Embryophyta</taxon>
        <taxon>Tracheophyta</taxon>
        <taxon>Spermatophyta</taxon>
        <taxon>Magnoliopsida</taxon>
        <taxon>eudicotyledons</taxon>
        <taxon>Gunneridae</taxon>
        <taxon>Pentapetalae</taxon>
        <taxon>asterids</taxon>
        <taxon>lamiids</taxon>
        <taxon>Lamiales</taxon>
        <taxon>Plantaginaceae</taxon>
        <taxon>Cheloneae</taxon>
        <taxon>Penstemon</taxon>
    </lineage>
</organism>
<feature type="domain" description="UmuC" evidence="17">
    <location>
        <begin position="12"/>
        <end position="49"/>
    </location>
</feature>
<evidence type="ECO:0000256" key="16">
    <source>
        <dbReference type="SAM" id="MobiDB-lite"/>
    </source>
</evidence>
<dbReference type="InterPro" id="IPR036775">
    <property type="entry name" value="DNA_pol_Y-fam_lit_finger_sf"/>
</dbReference>
<keyword evidence="12" id="KW-0239">DNA-directed DNA polymerase</keyword>
<reference evidence="19 20" key="1">
    <citation type="submission" date="2024-12" db="EMBL/GenBank/DDBJ databases">
        <title>The unique morphological basis and parallel evolutionary history of personate flowers in Penstemon.</title>
        <authorList>
            <person name="Depatie T.H."/>
            <person name="Wessinger C.A."/>
        </authorList>
    </citation>
    <scope>NUCLEOTIDE SEQUENCE [LARGE SCALE GENOMIC DNA]</scope>
    <source>
        <strain evidence="19">WTNN_2</strain>
        <tissue evidence="19">Leaf</tissue>
    </source>
</reference>
<evidence type="ECO:0000256" key="15">
    <source>
        <dbReference type="ARBA" id="ARBA00049244"/>
    </source>
</evidence>
<dbReference type="InterPro" id="IPR017961">
    <property type="entry name" value="DNA_pol_Y-fam_little_finger"/>
</dbReference>
<comment type="catalytic activity">
    <reaction evidence="15">
        <text>DNA(n) + a 2'-deoxyribonucleoside 5'-triphosphate = DNA(n+1) + diphosphate</text>
        <dbReference type="Rhea" id="RHEA:22508"/>
        <dbReference type="Rhea" id="RHEA-COMP:17339"/>
        <dbReference type="Rhea" id="RHEA-COMP:17340"/>
        <dbReference type="ChEBI" id="CHEBI:33019"/>
        <dbReference type="ChEBI" id="CHEBI:61560"/>
        <dbReference type="ChEBI" id="CHEBI:173112"/>
        <dbReference type="EC" id="2.7.7.7"/>
    </reaction>
</comment>
<evidence type="ECO:0000256" key="13">
    <source>
        <dbReference type="ARBA" id="ARBA00023204"/>
    </source>
</evidence>
<dbReference type="Pfam" id="PF18439">
    <property type="entry name" value="zf_UBZ"/>
    <property type="match status" value="1"/>
</dbReference>
<keyword evidence="5" id="KW-0548">Nucleotidyltransferase</keyword>
<dbReference type="Gene3D" id="3.30.1490.100">
    <property type="entry name" value="DNA polymerase, Y-family, little finger domain"/>
    <property type="match status" value="1"/>
</dbReference>
<dbReference type="FunFam" id="3.30.1490.100:FF:000004">
    <property type="entry name" value="DNA polymerase IV"/>
    <property type="match status" value="1"/>
</dbReference>
<comment type="subcellular location">
    <subcellularLocation>
        <location evidence="1">Nucleus</location>
    </subcellularLocation>
</comment>
<evidence type="ECO:0000259" key="17">
    <source>
        <dbReference type="PROSITE" id="PS50173"/>
    </source>
</evidence>
<keyword evidence="13" id="KW-0234">DNA repair</keyword>
<keyword evidence="8" id="KW-0227">DNA damage</keyword>
<keyword evidence="14" id="KW-0539">Nucleus</keyword>
<feature type="region of interest" description="Disordered" evidence="16">
    <location>
        <begin position="362"/>
        <end position="398"/>
    </location>
</feature>
<dbReference type="GO" id="GO:0003887">
    <property type="term" value="F:DNA-directed DNA polymerase activity"/>
    <property type="evidence" value="ECO:0007669"/>
    <property type="project" value="UniProtKB-KW"/>
</dbReference>
<dbReference type="Gene3D" id="1.10.150.810">
    <property type="match status" value="1"/>
</dbReference>
<dbReference type="FunFam" id="1.10.150.810:FF:000001">
    <property type="entry name" value="DNA polymerase kappa"/>
    <property type="match status" value="1"/>
</dbReference>
<evidence type="ECO:0000256" key="2">
    <source>
        <dbReference type="ARBA" id="ARBA00010945"/>
    </source>
</evidence>
<proteinExistence type="inferred from homology"/>
<evidence type="ECO:0000256" key="14">
    <source>
        <dbReference type="ARBA" id="ARBA00023242"/>
    </source>
</evidence>
<evidence type="ECO:0000313" key="19">
    <source>
        <dbReference type="EMBL" id="KAL3814315.1"/>
    </source>
</evidence>
<comment type="similarity">
    <text evidence="2">Belongs to the DNA polymerase type-Y family.</text>
</comment>
<dbReference type="Pfam" id="PF11798">
    <property type="entry name" value="IMS_HHH"/>
    <property type="match status" value="1"/>
</dbReference>
<dbReference type="InterPro" id="IPR043502">
    <property type="entry name" value="DNA/RNA_pol_sf"/>
</dbReference>
<dbReference type="PANTHER" id="PTHR11076">
    <property type="entry name" value="DNA REPAIR POLYMERASE UMUC / TRANSFERASE FAMILY MEMBER"/>
    <property type="match status" value="1"/>
</dbReference>
<evidence type="ECO:0000313" key="20">
    <source>
        <dbReference type="Proteomes" id="UP001634393"/>
    </source>
</evidence>
<dbReference type="EMBL" id="JBJXBP010000008">
    <property type="protein sequence ID" value="KAL3814315.1"/>
    <property type="molecule type" value="Genomic_DNA"/>
</dbReference>
<comment type="caution">
    <text evidence="19">The sequence shown here is derived from an EMBL/GenBank/DDBJ whole genome shotgun (WGS) entry which is preliminary data.</text>
</comment>
<dbReference type="GO" id="GO:0005634">
    <property type="term" value="C:nucleus"/>
    <property type="evidence" value="ECO:0007669"/>
    <property type="project" value="UniProtKB-SubCell"/>
</dbReference>